<keyword evidence="5 13" id="KW-0349">Heme</keyword>
<evidence type="ECO:0000313" key="16">
    <source>
        <dbReference type="EMBL" id="CAH0554485.1"/>
    </source>
</evidence>
<evidence type="ECO:0000256" key="11">
    <source>
        <dbReference type="ARBA" id="ARBA00023033"/>
    </source>
</evidence>
<evidence type="ECO:0000313" key="17">
    <source>
        <dbReference type="Proteomes" id="UP001154078"/>
    </source>
</evidence>
<keyword evidence="6 13" id="KW-0479">Metal-binding</keyword>
<dbReference type="PANTHER" id="PTHR24292:SF100">
    <property type="entry name" value="CYTOCHROME P450 6A16, ISOFORM B-RELATED"/>
    <property type="match status" value="1"/>
</dbReference>
<evidence type="ECO:0000256" key="12">
    <source>
        <dbReference type="ARBA" id="ARBA00023136"/>
    </source>
</evidence>
<dbReference type="FunFam" id="1.10.630.10:FF:000042">
    <property type="entry name" value="Cytochrome P450"/>
    <property type="match status" value="1"/>
</dbReference>
<sequence length="508" mass="58659">MASLVSSSLLLDVIGVIVAIIAVIYTWFKWSYGHWKRKNVPYIEPSFPFGNVAKSMAIDKISFTDRTLGWYKFGKENKYKHFGLYFIKSPVLLVMDLENIKNILTTDFEHWVDRGNYVNEEGDPLSAHLLNIGGEKWKNLRKKFTPTFTSGKMKQMFKTIADCSVSLDRVMEEKLKENKPLDIKTVAGNFTTDVIGSCALGLECGSFKEEDSLFRVYGKRVFDSNHFDFMKMIFVNAWPEFAKSMNLKIIPADVTNFFLSVVKNTVKYRRENNVTRKDFLQILIDMEKENYDGAGNSLTMNEMAAQALAFFVAGFESSATTMTFTLFEMSQHQDVQDRVRQEVNEVLAKHNGEINYESIMEMKYMTQVIQEALRKYPPIPDVSRRCVKEYKVPGTDLVLEEGTLAFIPIVGIHYDEDYYPNPTKFNPERFSHENKQKIKPFSYMPFGGGRRVCIGERFGLLQVKVGLTTFLKKYRYTLNKQTQLPLKMNPLNFITTVKGDVWLNYEKI</sequence>
<reference evidence="16" key="1">
    <citation type="submission" date="2021-12" db="EMBL/GenBank/DDBJ databases">
        <authorList>
            <person name="King R."/>
        </authorList>
    </citation>
    <scope>NUCLEOTIDE SEQUENCE</scope>
</reference>
<dbReference type="Pfam" id="PF00067">
    <property type="entry name" value="p450"/>
    <property type="match status" value="1"/>
</dbReference>
<gene>
    <name evidence="16" type="ORF">MELIAE_LOCUS6068</name>
</gene>
<keyword evidence="17" id="KW-1185">Reference proteome</keyword>
<comment type="similarity">
    <text evidence="4 14">Belongs to the cytochrome P450 family.</text>
</comment>
<dbReference type="PRINTS" id="PR00385">
    <property type="entry name" value="P450"/>
</dbReference>
<comment type="cofactor">
    <cofactor evidence="1 13">
        <name>heme</name>
        <dbReference type="ChEBI" id="CHEBI:30413"/>
    </cofactor>
</comment>
<evidence type="ECO:0000256" key="1">
    <source>
        <dbReference type="ARBA" id="ARBA00001971"/>
    </source>
</evidence>
<evidence type="ECO:0000256" key="2">
    <source>
        <dbReference type="ARBA" id="ARBA00004174"/>
    </source>
</evidence>
<keyword evidence="10 13" id="KW-0408">Iron</keyword>
<dbReference type="PRINTS" id="PR00463">
    <property type="entry name" value="EP450I"/>
</dbReference>
<keyword evidence="12 15" id="KW-0472">Membrane</keyword>
<evidence type="ECO:0000256" key="14">
    <source>
        <dbReference type="RuleBase" id="RU000461"/>
    </source>
</evidence>
<dbReference type="GO" id="GO:0020037">
    <property type="term" value="F:heme binding"/>
    <property type="evidence" value="ECO:0007669"/>
    <property type="project" value="InterPro"/>
</dbReference>
<keyword evidence="9 14" id="KW-0560">Oxidoreductase</keyword>
<evidence type="ECO:0000256" key="15">
    <source>
        <dbReference type="SAM" id="Phobius"/>
    </source>
</evidence>
<dbReference type="PANTHER" id="PTHR24292">
    <property type="entry name" value="CYTOCHROME P450"/>
    <property type="match status" value="1"/>
</dbReference>
<dbReference type="AlphaFoldDB" id="A0A9P0FFR4"/>
<keyword evidence="11 14" id="KW-0503">Monooxygenase</keyword>
<feature type="transmembrane region" description="Helical" evidence="15">
    <location>
        <begin position="6"/>
        <end position="28"/>
    </location>
</feature>
<keyword evidence="8" id="KW-0492">Microsome</keyword>
<organism evidence="16 17">
    <name type="scientific">Brassicogethes aeneus</name>
    <name type="common">Rape pollen beetle</name>
    <name type="synonym">Meligethes aeneus</name>
    <dbReference type="NCBI Taxonomy" id="1431903"/>
    <lineage>
        <taxon>Eukaryota</taxon>
        <taxon>Metazoa</taxon>
        <taxon>Ecdysozoa</taxon>
        <taxon>Arthropoda</taxon>
        <taxon>Hexapoda</taxon>
        <taxon>Insecta</taxon>
        <taxon>Pterygota</taxon>
        <taxon>Neoptera</taxon>
        <taxon>Endopterygota</taxon>
        <taxon>Coleoptera</taxon>
        <taxon>Polyphaga</taxon>
        <taxon>Cucujiformia</taxon>
        <taxon>Nitidulidae</taxon>
        <taxon>Meligethinae</taxon>
        <taxon>Brassicogethes</taxon>
    </lineage>
</organism>
<dbReference type="Gene3D" id="1.10.630.10">
    <property type="entry name" value="Cytochrome P450"/>
    <property type="match status" value="1"/>
</dbReference>
<dbReference type="InterPro" id="IPR001128">
    <property type="entry name" value="Cyt_P450"/>
</dbReference>
<dbReference type="SUPFAM" id="SSF48264">
    <property type="entry name" value="Cytochrome P450"/>
    <property type="match status" value="1"/>
</dbReference>
<evidence type="ECO:0000256" key="5">
    <source>
        <dbReference type="ARBA" id="ARBA00022617"/>
    </source>
</evidence>
<comment type="subcellular location">
    <subcellularLocation>
        <location evidence="3">Endoplasmic reticulum membrane</location>
        <topology evidence="3">Peripheral membrane protein</topology>
    </subcellularLocation>
    <subcellularLocation>
        <location evidence="2">Microsome membrane</location>
        <topology evidence="2">Peripheral membrane protein</topology>
    </subcellularLocation>
</comment>
<dbReference type="OrthoDB" id="2789670at2759"/>
<name>A0A9P0FFR4_BRAAE</name>
<evidence type="ECO:0000256" key="13">
    <source>
        <dbReference type="PIRSR" id="PIRSR602401-1"/>
    </source>
</evidence>
<evidence type="ECO:0000256" key="7">
    <source>
        <dbReference type="ARBA" id="ARBA00022824"/>
    </source>
</evidence>
<keyword evidence="15" id="KW-0812">Transmembrane</keyword>
<accession>A0A9P0FFR4</accession>
<dbReference type="InterPro" id="IPR036396">
    <property type="entry name" value="Cyt_P450_sf"/>
</dbReference>
<dbReference type="InterPro" id="IPR050476">
    <property type="entry name" value="Insect_CytP450_Detox"/>
</dbReference>
<evidence type="ECO:0000256" key="3">
    <source>
        <dbReference type="ARBA" id="ARBA00004406"/>
    </source>
</evidence>
<proteinExistence type="inferred from homology"/>
<dbReference type="InterPro" id="IPR002401">
    <property type="entry name" value="Cyt_P450_E_grp-I"/>
</dbReference>
<dbReference type="GO" id="GO:0005789">
    <property type="term" value="C:endoplasmic reticulum membrane"/>
    <property type="evidence" value="ECO:0007669"/>
    <property type="project" value="UniProtKB-SubCell"/>
</dbReference>
<dbReference type="GO" id="GO:0004497">
    <property type="term" value="F:monooxygenase activity"/>
    <property type="evidence" value="ECO:0007669"/>
    <property type="project" value="UniProtKB-KW"/>
</dbReference>
<dbReference type="EMBL" id="OV121135">
    <property type="protein sequence ID" value="CAH0554485.1"/>
    <property type="molecule type" value="Genomic_DNA"/>
</dbReference>
<dbReference type="CDD" id="cd11056">
    <property type="entry name" value="CYP6-like"/>
    <property type="match status" value="1"/>
</dbReference>
<evidence type="ECO:0008006" key="18">
    <source>
        <dbReference type="Google" id="ProtNLM"/>
    </source>
</evidence>
<evidence type="ECO:0000256" key="8">
    <source>
        <dbReference type="ARBA" id="ARBA00022848"/>
    </source>
</evidence>
<evidence type="ECO:0000256" key="6">
    <source>
        <dbReference type="ARBA" id="ARBA00022723"/>
    </source>
</evidence>
<evidence type="ECO:0000256" key="9">
    <source>
        <dbReference type="ARBA" id="ARBA00023002"/>
    </source>
</evidence>
<dbReference type="PROSITE" id="PS00086">
    <property type="entry name" value="CYTOCHROME_P450"/>
    <property type="match status" value="1"/>
</dbReference>
<keyword evidence="15" id="KW-1133">Transmembrane helix</keyword>
<dbReference type="InterPro" id="IPR017972">
    <property type="entry name" value="Cyt_P450_CS"/>
</dbReference>
<dbReference type="GO" id="GO:0016705">
    <property type="term" value="F:oxidoreductase activity, acting on paired donors, with incorporation or reduction of molecular oxygen"/>
    <property type="evidence" value="ECO:0007669"/>
    <property type="project" value="InterPro"/>
</dbReference>
<evidence type="ECO:0000256" key="10">
    <source>
        <dbReference type="ARBA" id="ARBA00023004"/>
    </source>
</evidence>
<dbReference type="Proteomes" id="UP001154078">
    <property type="component" value="Chromosome 4"/>
</dbReference>
<feature type="binding site" description="axial binding residue" evidence="13">
    <location>
        <position position="453"/>
    </location>
    <ligand>
        <name>heme</name>
        <dbReference type="ChEBI" id="CHEBI:30413"/>
    </ligand>
    <ligandPart>
        <name>Fe</name>
        <dbReference type="ChEBI" id="CHEBI:18248"/>
    </ligandPart>
</feature>
<keyword evidence="7" id="KW-0256">Endoplasmic reticulum</keyword>
<protein>
    <recommendedName>
        <fullName evidence="18">Cytochrome P450</fullName>
    </recommendedName>
</protein>
<evidence type="ECO:0000256" key="4">
    <source>
        <dbReference type="ARBA" id="ARBA00010617"/>
    </source>
</evidence>
<dbReference type="GO" id="GO:0005506">
    <property type="term" value="F:iron ion binding"/>
    <property type="evidence" value="ECO:0007669"/>
    <property type="project" value="InterPro"/>
</dbReference>